<proteinExistence type="predicted"/>
<dbReference type="EMBL" id="OZ075144">
    <property type="protein sequence ID" value="CAL5042323.1"/>
    <property type="molecule type" value="Genomic_DNA"/>
</dbReference>
<sequence>MSSAPQDIDKSKANVNHSELSYDPRCGMSKEEFEWKCSQAEMVHQRMPKVLHKLNVELEKMRNHFNDDPKALERWDEYMHDVNYAFSRKLPYFLCSRVPNSVLYKQLMRRKAPSKPSVLYEKVKQATRKMVPRVAMVATIAAAFASGVAVGPALRKQEQTQET</sequence>
<keyword evidence="2" id="KW-1133">Transmembrane helix</keyword>
<feature type="region of interest" description="Disordered" evidence="1">
    <location>
        <begin position="1"/>
        <end position="21"/>
    </location>
</feature>
<evidence type="ECO:0000256" key="1">
    <source>
        <dbReference type="SAM" id="MobiDB-lite"/>
    </source>
</evidence>
<name>A0ABC9DP03_9POAL</name>
<keyword evidence="2" id="KW-0472">Membrane</keyword>
<keyword evidence="4" id="KW-1185">Reference proteome</keyword>
<dbReference type="AlphaFoldDB" id="A0ABC9DP03"/>
<reference evidence="4" key="1">
    <citation type="submission" date="2024-06" db="EMBL/GenBank/DDBJ databases">
        <authorList>
            <person name="Ryan C."/>
        </authorList>
    </citation>
    <scope>NUCLEOTIDE SEQUENCE [LARGE SCALE GENOMIC DNA]</scope>
</reference>
<gene>
    <name evidence="3" type="ORF">URODEC1_LOCUS87144</name>
</gene>
<protein>
    <submittedName>
        <fullName evidence="3">Uncharacterized protein</fullName>
    </submittedName>
</protein>
<reference evidence="3 4" key="2">
    <citation type="submission" date="2024-10" db="EMBL/GenBank/DDBJ databases">
        <authorList>
            <person name="Ryan C."/>
        </authorList>
    </citation>
    <scope>NUCLEOTIDE SEQUENCE [LARGE SCALE GENOMIC DNA]</scope>
</reference>
<evidence type="ECO:0000256" key="2">
    <source>
        <dbReference type="SAM" id="Phobius"/>
    </source>
</evidence>
<keyword evidence="2" id="KW-0812">Transmembrane</keyword>
<feature type="transmembrane region" description="Helical" evidence="2">
    <location>
        <begin position="134"/>
        <end position="154"/>
    </location>
</feature>
<evidence type="ECO:0000313" key="3">
    <source>
        <dbReference type="EMBL" id="CAL5042323.1"/>
    </source>
</evidence>
<accession>A0ABC9DP03</accession>
<dbReference type="Proteomes" id="UP001497457">
    <property type="component" value="Chromosome 34rd"/>
</dbReference>
<evidence type="ECO:0000313" key="4">
    <source>
        <dbReference type="Proteomes" id="UP001497457"/>
    </source>
</evidence>
<organism evidence="3 4">
    <name type="scientific">Urochloa decumbens</name>
    <dbReference type="NCBI Taxonomy" id="240449"/>
    <lineage>
        <taxon>Eukaryota</taxon>
        <taxon>Viridiplantae</taxon>
        <taxon>Streptophyta</taxon>
        <taxon>Embryophyta</taxon>
        <taxon>Tracheophyta</taxon>
        <taxon>Spermatophyta</taxon>
        <taxon>Magnoliopsida</taxon>
        <taxon>Liliopsida</taxon>
        <taxon>Poales</taxon>
        <taxon>Poaceae</taxon>
        <taxon>PACMAD clade</taxon>
        <taxon>Panicoideae</taxon>
        <taxon>Panicodae</taxon>
        <taxon>Paniceae</taxon>
        <taxon>Melinidinae</taxon>
        <taxon>Urochloa</taxon>
    </lineage>
</organism>